<feature type="domain" description="Proteasome activator complex subunit 4 C-terminal" evidence="10">
    <location>
        <begin position="1958"/>
        <end position="2045"/>
    </location>
</feature>
<evidence type="ECO:0000259" key="12">
    <source>
        <dbReference type="Pfam" id="PF23096"/>
    </source>
</evidence>
<feature type="region of interest" description="Disordered" evidence="9">
    <location>
        <begin position="1"/>
        <end position="26"/>
    </location>
</feature>
<reference evidence="13 14" key="1">
    <citation type="submission" date="2015-04" db="EMBL/GenBank/DDBJ databases">
        <title>Complete genome sequence of Schizopora paradoxa KUC8140, a cosmopolitan wood degrader in East Asia.</title>
        <authorList>
            <consortium name="DOE Joint Genome Institute"/>
            <person name="Min B."/>
            <person name="Park H."/>
            <person name="Jang Y."/>
            <person name="Kim J.-J."/>
            <person name="Kim K.H."/>
            <person name="Pangilinan J."/>
            <person name="Lipzen A."/>
            <person name="Riley R."/>
            <person name="Grigoriev I.V."/>
            <person name="Spatafora J.W."/>
            <person name="Choi I.-G."/>
        </authorList>
    </citation>
    <scope>NUCLEOTIDE SEQUENCE [LARGE SCALE GENOMIC DNA]</scope>
    <source>
        <strain evidence="13 14">KUC8140</strain>
    </source>
</reference>
<dbReference type="PANTHER" id="PTHR32170">
    <property type="entry name" value="PROTEASOME ACTIVATOR COMPLEX SUBUNIT 4"/>
    <property type="match status" value="1"/>
</dbReference>
<feature type="domain" description="Proteasome activator complex subunit 4-like HEAT repeat-like" evidence="12">
    <location>
        <begin position="1459"/>
        <end position="1657"/>
    </location>
</feature>
<dbReference type="STRING" id="27342.A0A0H2SFF0"/>
<protein>
    <submittedName>
        <fullName evidence="13">ARM repeat-containing protein</fullName>
    </submittedName>
</protein>
<accession>A0A0H2SFF0</accession>
<keyword evidence="7" id="KW-0234">DNA repair</keyword>
<organism evidence="13 14">
    <name type="scientific">Schizopora paradoxa</name>
    <dbReference type="NCBI Taxonomy" id="27342"/>
    <lineage>
        <taxon>Eukaryota</taxon>
        <taxon>Fungi</taxon>
        <taxon>Dikarya</taxon>
        <taxon>Basidiomycota</taxon>
        <taxon>Agaricomycotina</taxon>
        <taxon>Agaricomycetes</taxon>
        <taxon>Hymenochaetales</taxon>
        <taxon>Schizoporaceae</taxon>
        <taxon>Schizopora</taxon>
    </lineage>
</organism>
<evidence type="ECO:0000256" key="2">
    <source>
        <dbReference type="ARBA" id="ARBA00004496"/>
    </source>
</evidence>
<dbReference type="InterPro" id="IPR035309">
    <property type="entry name" value="PSME4"/>
</dbReference>
<feature type="compositionally biased region" description="Pro residues" evidence="9">
    <location>
        <begin position="1"/>
        <end position="11"/>
    </location>
</feature>
<dbReference type="InterPro" id="IPR055455">
    <property type="entry name" value="HEAT_PSME4"/>
</dbReference>
<dbReference type="InParanoid" id="A0A0H2SFF0"/>
<comment type="subcellular location">
    <subcellularLocation>
        <location evidence="2">Cytoplasm</location>
    </subcellularLocation>
    <subcellularLocation>
        <location evidence="1">Nucleus speckle</location>
    </subcellularLocation>
</comment>
<keyword evidence="8" id="KW-0539">Nucleus</keyword>
<evidence type="ECO:0000256" key="3">
    <source>
        <dbReference type="ARBA" id="ARBA00005739"/>
    </source>
</evidence>
<comment type="similarity">
    <text evidence="3">Belongs to the BLM10 family.</text>
</comment>
<dbReference type="InterPro" id="IPR032430">
    <property type="entry name" value="Blm10_mid"/>
</dbReference>
<dbReference type="GO" id="GO:0006281">
    <property type="term" value="P:DNA repair"/>
    <property type="evidence" value="ECO:0007669"/>
    <property type="project" value="UniProtKB-KW"/>
</dbReference>
<dbReference type="Pfam" id="PF16507">
    <property type="entry name" value="HEAT_PSME4_mid"/>
    <property type="match status" value="1"/>
</dbReference>
<dbReference type="PANTHER" id="PTHR32170:SF3">
    <property type="entry name" value="PROTEASOME ACTIVATOR COMPLEX SUBUNIT 4"/>
    <property type="match status" value="1"/>
</dbReference>
<keyword evidence="14" id="KW-1185">Reference proteome</keyword>
<dbReference type="Proteomes" id="UP000053477">
    <property type="component" value="Unassembled WGS sequence"/>
</dbReference>
<evidence type="ECO:0000313" key="13">
    <source>
        <dbReference type="EMBL" id="KLO20513.1"/>
    </source>
</evidence>
<name>A0A0H2SFF0_9AGAM</name>
<evidence type="ECO:0000256" key="5">
    <source>
        <dbReference type="ARBA" id="ARBA00022737"/>
    </source>
</evidence>
<dbReference type="InterPro" id="IPR016024">
    <property type="entry name" value="ARM-type_fold"/>
</dbReference>
<evidence type="ECO:0000256" key="1">
    <source>
        <dbReference type="ARBA" id="ARBA00004324"/>
    </source>
</evidence>
<evidence type="ECO:0000313" key="14">
    <source>
        <dbReference type="Proteomes" id="UP000053477"/>
    </source>
</evidence>
<evidence type="ECO:0000256" key="6">
    <source>
        <dbReference type="ARBA" id="ARBA00022763"/>
    </source>
</evidence>
<dbReference type="GO" id="GO:0016504">
    <property type="term" value="F:peptidase activator activity"/>
    <property type="evidence" value="ECO:0007669"/>
    <property type="project" value="InterPro"/>
</dbReference>
<dbReference type="InterPro" id="IPR011989">
    <property type="entry name" value="ARM-like"/>
</dbReference>
<feature type="domain" description="Proteasome activator Blm10 middle HEAT repeats region" evidence="11">
    <location>
        <begin position="481"/>
        <end position="1018"/>
    </location>
</feature>
<dbReference type="Pfam" id="PF23096">
    <property type="entry name" value="HEAT_PSME4"/>
    <property type="match status" value="1"/>
</dbReference>
<dbReference type="GO" id="GO:0005829">
    <property type="term" value="C:cytosol"/>
    <property type="evidence" value="ECO:0007669"/>
    <property type="project" value="TreeGrafter"/>
</dbReference>
<dbReference type="SUPFAM" id="SSF48371">
    <property type="entry name" value="ARM repeat"/>
    <property type="match status" value="2"/>
</dbReference>
<sequence>MTSATEPPPRPINTFRIHDPGPQEMAINDEGAHATEQRGLNGNAMDWSKSHLPDISRLQIADKTPLATTVTVPEDIVNAASSDPAMERLRVYAQSLPYSVEPNSRMQELLDFILMRIVQCVKAKDFDPGFMQWDSMLSYWFMLKYPMPKEKRAGLVKLYFEVATLPGMPAGVINVAVEGITVFTRSKKKLTIKDLRMPWKPIYELLSNELFLPRRKFELNQIPDYMGRLADSLRRFFHPATVNEMLETFLPLINGSSVNSILSSEYYLLSFLPQTHPQSYLSMLFRMWKTMNSYTYDGRMLEFLGELAEIHVDPTASDPQVIKDLPDDAKSEGEGRPNWMQEDLKHEGPWRGLFKDVGIYTDDEWQFIMCKCLAVMEIPLNDAGSLTTGPSVDKQASFEVKKRLPSFNWRISSLAKLIVYSMATDSLPVPPSGISTPFTPGTMTPVPEQNNLGDYLSSPLGKKSKSRIQTYLAGSKALDSLAHMIASCESFFHPTNSGAWTSDLTAFIKYVVYEFNKRWYEEQKPTCKTPFNKRLTREMKRELVKCLRTVCLLAMFSSDGTTVGNVQSCLKSMTIMEPDLILHPILERAIPALEALVETQRTMAVIQALGSVALGLVSRDIYYPGAKHLVPLLQLLIPGIDVNDPNKTLVTTHFLVEISQYIKFGDLTSVEGRSAADDVQMTFPESPLDSSKPPVLFIDMPDNTDEDAHLSRQEEDALLRESTASFADWITSFVRRVILLLENLPEEGADGAPRTGASEMQVVDAVTAACSQICVHLSEPLFDLVLNMVYDYASTTVRSNAVRAVHQLVECLANANCEKTLAKFVPFCLRNIEIELDHGASSIRTTSMADPIPSDTTLHWNLAILRGVMSNDGTKILKYKEDLMKLFGVLRNKTFSKPGYLRSGKLLTNVLLTLTHTYPMDNRFVNPDEWHSDGFKSSHHLSWGKLYSPGDVKIDWHVPADEEISFAMDIFREIVEPTLHRLEDLLKIEPASRDSVWRNDFCRYLTFVRDAFGGIPTFVKDEVDMKALHESVKYADYYHEIPEMIGHITPLKSCFILDDPSDSRHVYLTGLRVRFGTFLNMASVSLRQQGDVNTIDAVHLLLDAMRTFALIYGDSLDSYSAQSKLYGTEITYARQYAEQEVWPRAVLVRRARRYHAARLRWNSIERLQGEQENTIIDEIVQWSMWNYITVREIAQTILTGLTQAYDGVRRRAVSKLIENIKPGNDVNTVKGALWTLNINEFGRHATVVSQYRVPYLQSLFACQPHPQPSIQDRVAALLENFLGCISEPSSIVYSVESPTLDDSAAHLETLLPPSLADIDIIQRCAEQRVIRIEAVEKCFKDTVDVTLEIADASSTHWRYALVALRLLRAHIRRDEPLPPPFIKYFMDRTCDSHPSMRYYAYRAVMKSLRYIKMRTFFKSPLDTALCKSNNPLRVQVKVSPEEQKIDDYLAQFRTKIDFEAKNDELLLQDKAMPGWLVWPEVVDRFRLPDPEKSDYKPWEPLSEAALASIRESVNNEEFWKDLAGHFSEENHATVITQDNVSCVKSIFQILEDEPFEYLKPTLEGLLKDVDHNKQRAAAELLGGLVGGMKHWPTKAQGRVWEWLLPFLDKLLGSSVKSDTLTVWTSFLSYVFYRRDPRRIQPLVDHITENFRTYDFESQSPFSATVVAAFTQSMYEELGWRAAPWMDDIMARYWLELDCKHDEIRNYIADALEFSGKVMWRPKPSIASPEVFVRECRTAAPEFDIMDGRGTYHSTRVAEIVRNFKIWRDERLPGVRVLQSKYDRAGIIICKWLFTSMHDVQASSNFDYILPLMPELLRFSELNDNDELARRATNLLVRMCGVIPPKELINPLIDAFFVAIKSSPSWRLRLRALPLLQIFYFRLAALISESKVLEIVEMICWCLDDENIEVREMAATTLSGILRLSPRHSIITLKNRFVRLLDQTALPDKSSPGYAVALRKLHAAILGVCAIIESYPYSVEKWMPSLLADVLAEHTYDPVPISTTVRKCAQNFKKTHQDTWHEDSTKFDEEQLSSLSTLLTGSSYYA</sequence>
<evidence type="ECO:0000256" key="4">
    <source>
        <dbReference type="ARBA" id="ARBA00022490"/>
    </source>
</evidence>
<evidence type="ECO:0000259" key="10">
    <source>
        <dbReference type="Pfam" id="PF11919"/>
    </source>
</evidence>
<dbReference type="Gene3D" id="1.25.10.10">
    <property type="entry name" value="Leucine-rich Repeat Variant"/>
    <property type="match status" value="1"/>
</dbReference>
<dbReference type="GO" id="GO:0070628">
    <property type="term" value="F:proteasome binding"/>
    <property type="evidence" value="ECO:0007669"/>
    <property type="project" value="InterPro"/>
</dbReference>
<evidence type="ECO:0000256" key="7">
    <source>
        <dbReference type="ARBA" id="ARBA00023204"/>
    </source>
</evidence>
<proteinExistence type="inferred from homology"/>
<dbReference type="GO" id="GO:0016607">
    <property type="term" value="C:nuclear speck"/>
    <property type="evidence" value="ECO:0007669"/>
    <property type="project" value="UniProtKB-SubCell"/>
</dbReference>
<evidence type="ECO:0000259" key="11">
    <source>
        <dbReference type="Pfam" id="PF16507"/>
    </source>
</evidence>
<gene>
    <name evidence="13" type="ORF">SCHPADRAFT_9931</name>
</gene>
<dbReference type="GO" id="GO:0010499">
    <property type="term" value="P:proteasomal ubiquitin-independent protein catabolic process"/>
    <property type="evidence" value="ECO:0007669"/>
    <property type="project" value="TreeGrafter"/>
</dbReference>
<evidence type="ECO:0000256" key="9">
    <source>
        <dbReference type="SAM" id="MobiDB-lite"/>
    </source>
</evidence>
<evidence type="ECO:0000256" key="8">
    <source>
        <dbReference type="ARBA" id="ARBA00023242"/>
    </source>
</evidence>
<keyword evidence="4" id="KW-0963">Cytoplasm</keyword>
<keyword evidence="5" id="KW-0677">Repeat</keyword>
<dbReference type="OrthoDB" id="17907at2759"/>
<dbReference type="EMBL" id="KQ085882">
    <property type="protein sequence ID" value="KLO20513.1"/>
    <property type="molecule type" value="Genomic_DNA"/>
</dbReference>
<keyword evidence="6" id="KW-0227">DNA damage</keyword>
<dbReference type="InterPro" id="IPR021843">
    <property type="entry name" value="PSME4_C"/>
</dbReference>
<dbReference type="Pfam" id="PF11919">
    <property type="entry name" value="PSME4_C"/>
    <property type="match status" value="1"/>
</dbReference>